<proteinExistence type="predicted"/>
<reference evidence="3" key="2">
    <citation type="journal article" date="2023" name="Science">
        <title>Genomic signatures of disease resistance in endangered staghorn corals.</title>
        <authorList>
            <person name="Vollmer S.V."/>
            <person name="Selwyn J.D."/>
            <person name="Despard B.A."/>
            <person name="Roesel C.L."/>
        </authorList>
    </citation>
    <scope>NUCLEOTIDE SEQUENCE</scope>
    <source>
        <strain evidence="3">K2</strain>
    </source>
</reference>
<dbReference type="AlphaFoldDB" id="A0AAD9V1E1"/>
<name>A0AAD9V1E1_ACRCE</name>
<feature type="transmembrane region" description="Helical" evidence="2">
    <location>
        <begin position="96"/>
        <end position="129"/>
    </location>
</feature>
<feature type="non-terminal residue" evidence="3">
    <location>
        <position position="1"/>
    </location>
</feature>
<keyword evidence="2" id="KW-0812">Transmembrane</keyword>
<keyword evidence="2" id="KW-0472">Membrane</keyword>
<organism evidence="3 4">
    <name type="scientific">Acropora cervicornis</name>
    <name type="common">Staghorn coral</name>
    <dbReference type="NCBI Taxonomy" id="6130"/>
    <lineage>
        <taxon>Eukaryota</taxon>
        <taxon>Metazoa</taxon>
        <taxon>Cnidaria</taxon>
        <taxon>Anthozoa</taxon>
        <taxon>Hexacorallia</taxon>
        <taxon>Scleractinia</taxon>
        <taxon>Astrocoeniina</taxon>
        <taxon>Acroporidae</taxon>
        <taxon>Acropora</taxon>
    </lineage>
</organism>
<evidence type="ECO:0000256" key="1">
    <source>
        <dbReference type="SAM" id="MobiDB-lite"/>
    </source>
</evidence>
<feature type="compositionally biased region" description="Basic and acidic residues" evidence="1">
    <location>
        <begin position="23"/>
        <end position="36"/>
    </location>
</feature>
<keyword evidence="4" id="KW-1185">Reference proteome</keyword>
<accession>A0AAD9V1E1</accession>
<evidence type="ECO:0000256" key="2">
    <source>
        <dbReference type="SAM" id="Phobius"/>
    </source>
</evidence>
<sequence>SDNTPRKSSRTPSKLSLLQNTPDRNDQSFTEIERHTPRPFRSRKSQEVETDLITHDLPVETNNNSLLNSSTVMNNSRFDPPHLYGLDNPETSSPGLTLLIVQVIMILNCYWICFGFSIFMWLSLIGWMITLNTLLHDKLSASPEKLGKGELGLKQLGERISKLEKSSKLCNAQGFPKVFLNDRV</sequence>
<evidence type="ECO:0000313" key="3">
    <source>
        <dbReference type="EMBL" id="KAK2557210.1"/>
    </source>
</evidence>
<dbReference type="Proteomes" id="UP001249851">
    <property type="component" value="Unassembled WGS sequence"/>
</dbReference>
<feature type="compositionally biased region" description="Polar residues" evidence="1">
    <location>
        <begin position="10"/>
        <end position="22"/>
    </location>
</feature>
<protein>
    <submittedName>
        <fullName evidence="3">Uncharacterized protein</fullName>
    </submittedName>
</protein>
<feature type="region of interest" description="Disordered" evidence="1">
    <location>
        <begin position="1"/>
        <end position="47"/>
    </location>
</feature>
<dbReference type="EMBL" id="JARQWQ010000051">
    <property type="protein sequence ID" value="KAK2557210.1"/>
    <property type="molecule type" value="Genomic_DNA"/>
</dbReference>
<evidence type="ECO:0000313" key="4">
    <source>
        <dbReference type="Proteomes" id="UP001249851"/>
    </source>
</evidence>
<keyword evidence="2" id="KW-1133">Transmembrane helix</keyword>
<comment type="caution">
    <text evidence="3">The sequence shown here is derived from an EMBL/GenBank/DDBJ whole genome shotgun (WGS) entry which is preliminary data.</text>
</comment>
<reference evidence="3" key="1">
    <citation type="journal article" date="2023" name="G3 (Bethesda)">
        <title>Whole genome assembly and annotation of the endangered Caribbean coral Acropora cervicornis.</title>
        <authorList>
            <person name="Selwyn J.D."/>
            <person name="Vollmer S.V."/>
        </authorList>
    </citation>
    <scope>NUCLEOTIDE SEQUENCE</scope>
    <source>
        <strain evidence="3">K2</strain>
    </source>
</reference>
<gene>
    <name evidence="3" type="ORF">P5673_020695</name>
</gene>